<dbReference type="EMBL" id="HBIV01049627">
    <property type="protein sequence ID" value="CAE0682572.1"/>
    <property type="molecule type" value="Transcribed_RNA"/>
</dbReference>
<evidence type="ECO:0000259" key="5">
    <source>
        <dbReference type="PROSITE" id="PS50222"/>
    </source>
</evidence>
<feature type="region of interest" description="Disordered" evidence="4">
    <location>
        <begin position="638"/>
        <end position="669"/>
    </location>
</feature>
<dbReference type="PROSITE" id="PS00018">
    <property type="entry name" value="EF_HAND_1"/>
    <property type="match status" value="3"/>
</dbReference>
<feature type="compositionally biased region" description="Basic and acidic residues" evidence="4">
    <location>
        <begin position="574"/>
        <end position="583"/>
    </location>
</feature>
<evidence type="ECO:0000256" key="1">
    <source>
        <dbReference type="ARBA" id="ARBA00022723"/>
    </source>
</evidence>
<dbReference type="AlphaFoldDB" id="A0A7S4E0J1"/>
<feature type="region of interest" description="Disordered" evidence="4">
    <location>
        <begin position="444"/>
        <end position="478"/>
    </location>
</feature>
<feature type="domain" description="EF-hand" evidence="5">
    <location>
        <begin position="416"/>
        <end position="443"/>
    </location>
</feature>
<feature type="compositionally biased region" description="Basic and acidic residues" evidence="4">
    <location>
        <begin position="88"/>
        <end position="106"/>
    </location>
</feature>
<dbReference type="PROSITE" id="PS50222">
    <property type="entry name" value="EF_HAND_2"/>
    <property type="match status" value="4"/>
</dbReference>
<dbReference type="InterPro" id="IPR011992">
    <property type="entry name" value="EF-hand-dom_pair"/>
</dbReference>
<sequence>MPNRKRVARKKRPEHKLMRSKRNAIAKPKVPLIIPTLTPSAHPDPLAETKVNRGRNYWGSREYKMQKPAQDREDSPTKVSQDNSYLEPKAESELKPEKKNVPKEVKPSMPPGAVATFGTGGRSLTNPRSPLRPAPLHTAPGAEGTMLPNRVQDSLRAAFVKASDGKDTATLQDIAQCVGESKELQSWPCLLMADWAKNLQLCINSAATAAQMETNDDPVLVTFDRLLSLFCERCRGDDENDGGILLRLSRAEADLVHELVEDLPKDKDQCVLVENLRSAFSTREGAMTVLTGGKQARGSGQQLFEALDTLGMQRIHVKDLMWWFASTNSAQTPNTVAEIDSKEGKATADPTPSKPPAPVVSMGRLRNLLINKWDTIVASWRILDKNNDRRMTFAEFQWGLDQSQLNWIDPNTRRLLFRKADADGNGVLSFTEFKTAFSTWLHRGDAASGKPNQQTTPREKYEDVKGQDAENWKPSESDVTPLEIQQKILDQWETLRTAWRVMDNDNDNTINLKEFKRGIRQRGLDEKHVPDTMCRKMWDSMDFDLAQDVNFKEFKMAFEKLVHGPNTSSNPAKRSKDADDSGDPKLSASMAFRKNTPFMESPVSGGGWDLGSAADGDGDTVGMVDAATNTNSYLSQDKVLEVGATTSPETDRKKKSRPRPQPDAKCATATAQEAALDFIRSNTKIIAQSVKDQPPSAS</sequence>
<feature type="domain" description="EF-hand" evidence="5">
    <location>
        <begin position="490"/>
        <end position="525"/>
    </location>
</feature>
<keyword evidence="1" id="KW-0479">Metal-binding</keyword>
<feature type="compositionally biased region" description="Basic and acidic residues" evidence="4">
    <location>
        <begin position="457"/>
        <end position="476"/>
    </location>
</feature>
<dbReference type="PANTHER" id="PTHR34524">
    <property type="entry name" value="CALCYPHOSIN"/>
    <property type="match status" value="1"/>
</dbReference>
<reference evidence="6" key="1">
    <citation type="submission" date="2021-01" db="EMBL/GenBank/DDBJ databases">
        <authorList>
            <person name="Corre E."/>
            <person name="Pelletier E."/>
            <person name="Niang G."/>
            <person name="Scheremetjew M."/>
            <person name="Finn R."/>
            <person name="Kale V."/>
            <person name="Holt S."/>
            <person name="Cochrane G."/>
            <person name="Meng A."/>
            <person name="Brown T."/>
            <person name="Cohen L."/>
        </authorList>
    </citation>
    <scope>NUCLEOTIDE SEQUENCE</scope>
    <source>
        <strain evidence="6">CCCM811</strain>
    </source>
</reference>
<feature type="domain" description="EF-hand" evidence="5">
    <location>
        <begin position="371"/>
        <end position="406"/>
    </location>
</feature>
<dbReference type="InterPro" id="IPR018247">
    <property type="entry name" value="EF_Hand_1_Ca_BS"/>
</dbReference>
<accession>A0A7S4E0J1</accession>
<feature type="compositionally biased region" description="Basic residues" evidence="4">
    <location>
        <begin position="1"/>
        <end position="24"/>
    </location>
</feature>
<evidence type="ECO:0000256" key="4">
    <source>
        <dbReference type="SAM" id="MobiDB-lite"/>
    </source>
</evidence>
<proteinExistence type="predicted"/>
<evidence type="ECO:0000256" key="3">
    <source>
        <dbReference type="ARBA" id="ARBA00022837"/>
    </source>
</evidence>
<name>A0A7S4E0J1_9EUKA</name>
<protein>
    <recommendedName>
        <fullName evidence="5">EF-hand domain-containing protein</fullName>
    </recommendedName>
</protein>
<organism evidence="6">
    <name type="scientific">Lotharella globosa</name>
    <dbReference type="NCBI Taxonomy" id="91324"/>
    <lineage>
        <taxon>Eukaryota</taxon>
        <taxon>Sar</taxon>
        <taxon>Rhizaria</taxon>
        <taxon>Cercozoa</taxon>
        <taxon>Chlorarachniophyceae</taxon>
        <taxon>Lotharella</taxon>
    </lineage>
</organism>
<dbReference type="PANTHER" id="PTHR34524:SF6">
    <property type="entry name" value="CALCYPHOSINE LIKE"/>
    <property type="match status" value="1"/>
</dbReference>
<dbReference type="InterPro" id="IPR051581">
    <property type="entry name" value="Ca-bind"/>
</dbReference>
<feature type="compositionally biased region" description="Basic and acidic residues" evidence="4">
    <location>
        <begin position="61"/>
        <end position="76"/>
    </location>
</feature>
<feature type="domain" description="EF-hand" evidence="5">
    <location>
        <begin position="529"/>
        <end position="564"/>
    </location>
</feature>
<evidence type="ECO:0000256" key="2">
    <source>
        <dbReference type="ARBA" id="ARBA00022737"/>
    </source>
</evidence>
<dbReference type="SUPFAM" id="SSF47473">
    <property type="entry name" value="EF-hand"/>
    <property type="match status" value="1"/>
</dbReference>
<dbReference type="SMART" id="SM00054">
    <property type="entry name" value="EFh"/>
    <property type="match status" value="4"/>
</dbReference>
<dbReference type="InterPro" id="IPR002048">
    <property type="entry name" value="EF_hand_dom"/>
</dbReference>
<evidence type="ECO:0000313" key="6">
    <source>
        <dbReference type="EMBL" id="CAE0682572.1"/>
    </source>
</evidence>
<gene>
    <name evidence="6" type="ORF">LGLO00237_LOCUS34360</name>
</gene>
<feature type="region of interest" description="Disordered" evidence="4">
    <location>
        <begin position="1"/>
        <end position="146"/>
    </location>
</feature>
<dbReference type="GO" id="GO:0005509">
    <property type="term" value="F:calcium ion binding"/>
    <property type="evidence" value="ECO:0007669"/>
    <property type="project" value="InterPro"/>
</dbReference>
<keyword evidence="2" id="KW-0677">Repeat</keyword>
<feature type="region of interest" description="Disordered" evidence="4">
    <location>
        <begin position="563"/>
        <end position="614"/>
    </location>
</feature>
<dbReference type="Gene3D" id="1.10.238.10">
    <property type="entry name" value="EF-hand"/>
    <property type="match status" value="2"/>
</dbReference>
<dbReference type="CDD" id="cd00051">
    <property type="entry name" value="EFh"/>
    <property type="match status" value="2"/>
</dbReference>
<keyword evidence="3" id="KW-0106">Calcium</keyword>